<gene>
    <name evidence="2" type="ORF">FM114_07500</name>
</gene>
<evidence type="ECO:0000313" key="2">
    <source>
        <dbReference type="EMBL" id="SJN31362.1"/>
    </source>
</evidence>
<evidence type="ECO:0000256" key="1">
    <source>
        <dbReference type="PIRSR" id="PIRSR016184-1"/>
    </source>
</evidence>
<evidence type="ECO:0000313" key="3">
    <source>
        <dbReference type="Proteomes" id="UP000188342"/>
    </source>
</evidence>
<dbReference type="SUPFAM" id="SSF54506">
    <property type="entry name" value="Diaminopimelate epimerase-like"/>
    <property type="match status" value="1"/>
</dbReference>
<dbReference type="Proteomes" id="UP000188342">
    <property type="component" value="Unassembled WGS sequence"/>
</dbReference>
<feature type="active site" evidence="1">
    <location>
        <position position="46"/>
    </location>
</feature>
<dbReference type="AlphaFoldDB" id="A0A1R4JH89"/>
<dbReference type="PANTHER" id="PTHR13774">
    <property type="entry name" value="PHENAZINE BIOSYNTHESIS PROTEIN"/>
    <property type="match status" value="1"/>
</dbReference>
<dbReference type="PANTHER" id="PTHR13774:SF32">
    <property type="entry name" value="ANTISENSE-ENHANCING SEQUENCE 1"/>
    <property type="match status" value="1"/>
</dbReference>
<dbReference type="STRING" id="1255658.FM114_07500"/>
<dbReference type="RefSeq" id="WP_094764552.1">
    <property type="nucleotide sequence ID" value="NZ_FUKQ01000031.1"/>
</dbReference>
<dbReference type="GO" id="GO:0016853">
    <property type="term" value="F:isomerase activity"/>
    <property type="evidence" value="ECO:0007669"/>
    <property type="project" value="TreeGrafter"/>
</dbReference>
<dbReference type="NCBIfam" id="TIGR00654">
    <property type="entry name" value="PhzF_family"/>
    <property type="match status" value="1"/>
</dbReference>
<dbReference type="PIRSF" id="PIRSF016184">
    <property type="entry name" value="PhzC_PhzF"/>
    <property type="match status" value="1"/>
</dbReference>
<proteinExistence type="predicted"/>
<name>A0A1R4JH89_9ACTN</name>
<dbReference type="OrthoDB" id="9788221at2"/>
<keyword evidence="3" id="KW-1185">Reference proteome</keyword>
<reference evidence="2 3" key="1">
    <citation type="submission" date="2017-02" db="EMBL/GenBank/DDBJ databases">
        <authorList>
            <person name="Peterson S.W."/>
        </authorList>
    </citation>
    <scope>NUCLEOTIDE SEQUENCE [LARGE SCALE GENOMIC DNA]</scope>
    <source>
        <strain evidence="2 3">LSP_Lj1</strain>
    </source>
</reference>
<dbReference type="Pfam" id="PF02567">
    <property type="entry name" value="PhzC-PhzF"/>
    <property type="match status" value="1"/>
</dbReference>
<dbReference type="EMBL" id="FUKQ01000031">
    <property type="protein sequence ID" value="SJN31362.1"/>
    <property type="molecule type" value="Genomic_DNA"/>
</dbReference>
<protein>
    <submittedName>
        <fullName evidence="2">Phenazine biosynthesis protein PhzF like</fullName>
    </submittedName>
</protein>
<accession>A0A1R4JH89</accession>
<dbReference type="GO" id="GO:0005737">
    <property type="term" value="C:cytoplasm"/>
    <property type="evidence" value="ECO:0007669"/>
    <property type="project" value="TreeGrafter"/>
</dbReference>
<organism evidence="2 3">
    <name type="scientific">Luteococcus japonicus LSP_Lj1</name>
    <dbReference type="NCBI Taxonomy" id="1255658"/>
    <lineage>
        <taxon>Bacteria</taxon>
        <taxon>Bacillati</taxon>
        <taxon>Actinomycetota</taxon>
        <taxon>Actinomycetes</taxon>
        <taxon>Propionibacteriales</taxon>
        <taxon>Propionibacteriaceae</taxon>
        <taxon>Luteococcus</taxon>
    </lineage>
</organism>
<sequence length="273" mass="29483">MRHPFFEIDVFATTAFSGNPLAVVAEADGLTTEQMRAIASWTNFSETTFLLRPTTPEADYRVRIMTPFEEFPFAGHPTLGTARAWLDLDGQPRTPGVVVQECGAGLVPVRVADDELSFATPPCLRTGPLPDDELAELLRVLDLSPQDVVAHAWGDNGPGWRMVQLSSAEAVRAVRPRADRADAKVGLVGLEEPGRDAAYEVRAITDDREDPVTGSLNGAVAQWLRERGLVGSTYVAAQGGQVGRAGRVRIHDDGSDIWVGGRVVTRVRGAIES</sequence>
<dbReference type="InterPro" id="IPR003719">
    <property type="entry name" value="Phenazine_PhzF-like"/>
</dbReference>
<dbReference type="Gene3D" id="3.10.310.10">
    <property type="entry name" value="Diaminopimelate Epimerase, Chain A, domain 1"/>
    <property type="match status" value="2"/>
</dbReference>